<organism evidence="1 2">
    <name type="scientific">Flavimaribacter sediminis</name>
    <dbReference type="NCBI Taxonomy" id="2865987"/>
    <lineage>
        <taxon>Bacteria</taxon>
        <taxon>Pseudomonadati</taxon>
        <taxon>Pseudomonadota</taxon>
        <taxon>Alphaproteobacteria</taxon>
        <taxon>Hyphomicrobiales</taxon>
        <taxon>Rhizobiaceae</taxon>
        <taxon>Flavimaribacter</taxon>
    </lineage>
</organism>
<dbReference type="RefSeq" id="WP_220229988.1">
    <property type="nucleotide sequence ID" value="NZ_JAICBX010000003.1"/>
</dbReference>
<keyword evidence="2" id="KW-1185">Reference proteome</keyword>
<reference evidence="1" key="1">
    <citation type="submission" date="2021-08" db="EMBL/GenBank/DDBJ databases">
        <title>Hoeflea bacterium WL0058 sp. nov., isolated from the sediment.</title>
        <authorList>
            <person name="Wang L."/>
            <person name="Zhang D."/>
        </authorList>
    </citation>
    <scope>NUCLEOTIDE SEQUENCE</scope>
    <source>
        <strain evidence="1">WL0058</strain>
    </source>
</reference>
<dbReference type="EMBL" id="JAICBX010000003">
    <property type="protein sequence ID" value="MBW8639291.1"/>
    <property type="molecule type" value="Genomic_DNA"/>
</dbReference>
<gene>
    <name evidence="1" type="ORF">K1W69_19000</name>
</gene>
<evidence type="ECO:0000313" key="1">
    <source>
        <dbReference type="EMBL" id="MBW8639291.1"/>
    </source>
</evidence>
<evidence type="ECO:0000313" key="2">
    <source>
        <dbReference type="Proteomes" id="UP001196509"/>
    </source>
</evidence>
<sequence>MTTCAWLDNLVGKPLSGVNYAADMAMIGFGRGPLVERRGKTIQLSEWDLHLQCPWRFVRDGSVILASTDFHYDAATGEPCDRDEVRKSVFYANRNSLLDRLEQTPVTVVSLAKKSAGAFDVIFERELELNVLPTCSQNFHALEEWRLFQPGKDANHFVYPVGSDGE</sequence>
<name>A0AAE3D2X8_9HYPH</name>
<dbReference type="Proteomes" id="UP001196509">
    <property type="component" value="Unassembled WGS sequence"/>
</dbReference>
<dbReference type="AlphaFoldDB" id="A0AAE3D2X8"/>
<comment type="caution">
    <text evidence="1">The sequence shown here is derived from an EMBL/GenBank/DDBJ whole genome shotgun (WGS) entry which is preliminary data.</text>
</comment>
<proteinExistence type="predicted"/>
<accession>A0AAE3D2X8</accession>
<protein>
    <submittedName>
        <fullName evidence="1">Uncharacterized protein</fullName>
    </submittedName>
</protein>